<dbReference type="EMBL" id="BNJJ01000021">
    <property type="protein sequence ID" value="GHO88127.1"/>
    <property type="molecule type" value="Genomic_DNA"/>
</dbReference>
<organism evidence="1 2">
    <name type="scientific">Dictyobacter formicarum</name>
    <dbReference type="NCBI Taxonomy" id="2778368"/>
    <lineage>
        <taxon>Bacteria</taxon>
        <taxon>Bacillati</taxon>
        <taxon>Chloroflexota</taxon>
        <taxon>Ktedonobacteria</taxon>
        <taxon>Ktedonobacterales</taxon>
        <taxon>Dictyobacteraceae</taxon>
        <taxon>Dictyobacter</taxon>
    </lineage>
</organism>
<reference evidence="1 2" key="1">
    <citation type="journal article" date="2021" name="Int. J. Syst. Evol. Microbiol.">
        <title>Reticulibacter mediterranei gen. nov., sp. nov., within the new family Reticulibacteraceae fam. nov., and Ktedonospora formicarum gen. nov., sp. nov., Ktedonobacter robiniae sp. nov., Dictyobacter formicarum sp. nov. and Dictyobacter arantiisoli sp. nov., belonging to the class Ktedonobacteria.</title>
        <authorList>
            <person name="Yabe S."/>
            <person name="Zheng Y."/>
            <person name="Wang C.M."/>
            <person name="Sakai Y."/>
            <person name="Abe K."/>
            <person name="Yokota A."/>
            <person name="Donadio S."/>
            <person name="Cavaletti L."/>
            <person name="Monciardini P."/>
        </authorList>
    </citation>
    <scope>NUCLEOTIDE SEQUENCE [LARGE SCALE GENOMIC DNA]</scope>
    <source>
        <strain evidence="1 2">SOSP1-9</strain>
    </source>
</reference>
<gene>
    <name evidence="1" type="ORF">KSZ_61330</name>
</gene>
<comment type="caution">
    <text evidence="1">The sequence shown here is derived from an EMBL/GenBank/DDBJ whole genome shotgun (WGS) entry which is preliminary data.</text>
</comment>
<protein>
    <submittedName>
        <fullName evidence="1">Uncharacterized protein</fullName>
    </submittedName>
</protein>
<sequence length="52" mass="5662">MRCAVRTSCNTPYNFLSAKARTVIGADEDVGDIISLPQLDSKGTKSMTFKHS</sequence>
<evidence type="ECO:0000313" key="2">
    <source>
        <dbReference type="Proteomes" id="UP000635565"/>
    </source>
</evidence>
<evidence type="ECO:0000313" key="1">
    <source>
        <dbReference type="EMBL" id="GHO88127.1"/>
    </source>
</evidence>
<keyword evidence="2" id="KW-1185">Reference proteome</keyword>
<dbReference type="Proteomes" id="UP000635565">
    <property type="component" value="Unassembled WGS sequence"/>
</dbReference>
<proteinExistence type="predicted"/>
<accession>A0ABQ3VPE5</accession>
<name>A0ABQ3VPE5_9CHLR</name>